<dbReference type="PANTHER" id="PTHR33507">
    <property type="entry name" value="INNER MEMBRANE PROTEIN YBBJ"/>
    <property type="match status" value="1"/>
</dbReference>
<dbReference type="InterPro" id="IPR052165">
    <property type="entry name" value="Membrane_assoc_protease"/>
</dbReference>
<evidence type="ECO:0000256" key="2">
    <source>
        <dbReference type="ARBA" id="ARBA00022692"/>
    </source>
</evidence>
<name>A0A7W6RY80_9PROT</name>
<dbReference type="RefSeq" id="WP_184432312.1">
    <property type="nucleotide sequence ID" value="NZ_JACIGI010000005.1"/>
</dbReference>
<keyword evidence="8" id="KW-1185">Reference proteome</keyword>
<evidence type="ECO:0000256" key="3">
    <source>
        <dbReference type="ARBA" id="ARBA00022989"/>
    </source>
</evidence>
<keyword evidence="3 5" id="KW-1133">Transmembrane helix</keyword>
<evidence type="ECO:0000259" key="6">
    <source>
        <dbReference type="Pfam" id="PF01957"/>
    </source>
</evidence>
<accession>A0A7W6RY80</accession>
<dbReference type="GO" id="GO:0005886">
    <property type="term" value="C:plasma membrane"/>
    <property type="evidence" value="ECO:0007669"/>
    <property type="project" value="TreeGrafter"/>
</dbReference>
<evidence type="ECO:0000256" key="1">
    <source>
        <dbReference type="ARBA" id="ARBA00004141"/>
    </source>
</evidence>
<sequence>MDGLEFAWPTTLLFWHWWILGVVFLVLELVAPGIFFLWVGLAAGVTGAVVLLLPSLAWELQALLFAALALAATVAGRRLWRPGAAPTDHPLLNRRAERHVGRLVTLTTPLRAGTARVRVGDGEWSAVGETDTLTAPAGSTVRVVAVRDGLLVVVPLAAVDADDRSDPAVGGTA</sequence>
<feature type="transmembrane region" description="Helical" evidence="5">
    <location>
        <begin position="6"/>
        <end position="27"/>
    </location>
</feature>
<reference evidence="7 8" key="1">
    <citation type="submission" date="2020-08" db="EMBL/GenBank/DDBJ databases">
        <title>Genome sequencing of Purple Non-Sulfur Bacteria from various extreme environments.</title>
        <authorList>
            <person name="Mayer M."/>
        </authorList>
    </citation>
    <scope>NUCLEOTIDE SEQUENCE [LARGE SCALE GENOMIC DNA]</scope>
    <source>
        <strain evidence="7 8">JA135</strain>
    </source>
</reference>
<dbReference type="InterPro" id="IPR002810">
    <property type="entry name" value="NfeD-like_C"/>
</dbReference>
<proteinExistence type="predicted"/>
<evidence type="ECO:0000313" key="7">
    <source>
        <dbReference type="EMBL" id="MBB4285281.1"/>
    </source>
</evidence>
<protein>
    <recommendedName>
        <fullName evidence="6">NfeD-like C-terminal domain-containing protein</fullName>
    </recommendedName>
</protein>
<dbReference type="Pfam" id="PF01957">
    <property type="entry name" value="NfeD"/>
    <property type="match status" value="1"/>
</dbReference>
<comment type="subcellular location">
    <subcellularLocation>
        <location evidence="1">Membrane</location>
        <topology evidence="1">Multi-pass membrane protein</topology>
    </subcellularLocation>
</comment>
<comment type="caution">
    <text evidence="7">The sequence shown here is derived from an EMBL/GenBank/DDBJ whole genome shotgun (WGS) entry which is preliminary data.</text>
</comment>
<evidence type="ECO:0000313" key="8">
    <source>
        <dbReference type="Proteomes" id="UP000555728"/>
    </source>
</evidence>
<keyword evidence="4 5" id="KW-0472">Membrane</keyword>
<dbReference type="Gene3D" id="2.40.50.140">
    <property type="entry name" value="Nucleic acid-binding proteins"/>
    <property type="match status" value="1"/>
</dbReference>
<evidence type="ECO:0000256" key="4">
    <source>
        <dbReference type="ARBA" id="ARBA00023136"/>
    </source>
</evidence>
<dbReference type="EMBL" id="JACIGI010000005">
    <property type="protein sequence ID" value="MBB4285281.1"/>
    <property type="molecule type" value="Genomic_DNA"/>
</dbReference>
<dbReference type="AlphaFoldDB" id="A0A7W6RY80"/>
<organism evidence="7 8">
    <name type="scientific">Roseospira goensis</name>
    <dbReference type="NCBI Taxonomy" id="391922"/>
    <lineage>
        <taxon>Bacteria</taxon>
        <taxon>Pseudomonadati</taxon>
        <taxon>Pseudomonadota</taxon>
        <taxon>Alphaproteobacteria</taxon>
        <taxon>Rhodospirillales</taxon>
        <taxon>Rhodospirillaceae</taxon>
        <taxon>Roseospira</taxon>
    </lineage>
</organism>
<dbReference type="PANTHER" id="PTHR33507:SF3">
    <property type="entry name" value="INNER MEMBRANE PROTEIN YBBJ"/>
    <property type="match status" value="1"/>
</dbReference>
<keyword evidence="2 5" id="KW-0812">Transmembrane</keyword>
<feature type="transmembrane region" description="Helical" evidence="5">
    <location>
        <begin position="34"/>
        <end position="54"/>
    </location>
</feature>
<dbReference type="Proteomes" id="UP000555728">
    <property type="component" value="Unassembled WGS sequence"/>
</dbReference>
<evidence type="ECO:0000256" key="5">
    <source>
        <dbReference type="SAM" id="Phobius"/>
    </source>
</evidence>
<dbReference type="InterPro" id="IPR012340">
    <property type="entry name" value="NA-bd_OB-fold"/>
</dbReference>
<feature type="domain" description="NfeD-like C-terminal" evidence="6">
    <location>
        <begin position="96"/>
        <end position="155"/>
    </location>
</feature>
<gene>
    <name evidence="7" type="ORF">GGD88_000998</name>
</gene>